<proteinExistence type="predicted"/>
<evidence type="ECO:0000313" key="4">
    <source>
        <dbReference type="Proteomes" id="UP001363151"/>
    </source>
</evidence>
<reference evidence="3 4" key="1">
    <citation type="submission" date="2024-03" db="EMBL/GenBank/DDBJ databases">
        <title>Aureococcus anophagefferens CCMP1851 and Kratosvirus quantuckense: Draft genome of a second virus-susceptible host strain in the model system.</title>
        <authorList>
            <person name="Chase E."/>
            <person name="Truchon A.R."/>
            <person name="Schepens W."/>
            <person name="Wilhelm S.W."/>
        </authorList>
    </citation>
    <scope>NUCLEOTIDE SEQUENCE [LARGE SCALE GENOMIC DNA]</scope>
    <source>
        <strain evidence="3 4">CCMP1851</strain>
    </source>
</reference>
<feature type="compositionally biased region" description="Basic residues" evidence="2">
    <location>
        <begin position="708"/>
        <end position="724"/>
    </location>
</feature>
<evidence type="ECO:0000313" key="3">
    <source>
        <dbReference type="EMBL" id="KAK7253241.1"/>
    </source>
</evidence>
<comment type="caution">
    <text evidence="3">The sequence shown here is derived from an EMBL/GenBank/DDBJ whole genome shotgun (WGS) entry which is preliminary data.</text>
</comment>
<dbReference type="InterPro" id="IPR011989">
    <property type="entry name" value="ARM-like"/>
</dbReference>
<dbReference type="Pfam" id="PF00514">
    <property type="entry name" value="Arm"/>
    <property type="match status" value="1"/>
</dbReference>
<keyword evidence="4" id="KW-1185">Reference proteome</keyword>
<feature type="compositionally biased region" description="Basic and acidic residues" evidence="2">
    <location>
        <begin position="379"/>
        <end position="393"/>
    </location>
</feature>
<feature type="region of interest" description="Disordered" evidence="2">
    <location>
        <begin position="177"/>
        <end position="203"/>
    </location>
</feature>
<feature type="compositionally biased region" description="Acidic residues" evidence="2">
    <location>
        <begin position="517"/>
        <end position="527"/>
    </location>
</feature>
<feature type="region of interest" description="Disordered" evidence="2">
    <location>
        <begin position="38"/>
        <end position="64"/>
    </location>
</feature>
<dbReference type="Gene3D" id="1.25.10.10">
    <property type="entry name" value="Leucine-rich Repeat Variant"/>
    <property type="match status" value="1"/>
</dbReference>
<dbReference type="InterPro" id="IPR016024">
    <property type="entry name" value="ARM-type_fold"/>
</dbReference>
<accession>A0ABR1GBP0</accession>
<feature type="repeat" description="ARM" evidence="1">
    <location>
        <begin position="119"/>
        <end position="147"/>
    </location>
</feature>
<dbReference type="PROSITE" id="PS50176">
    <property type="entry name" value="ARM_REPEAT"/>
    <property type="match status" value="1"/>
</dbReference>
<organism evidence="3 4">
    <name type="scientific">Aureococcus anophagefferens</name>
    <name type="common">Harmful bloom alga</name>
    <dbReference type="NCBI Taxonomy" id="44056"/>
    <lineage>
        <taxon>Eukaryota</taxon>
        <taxon>Sar</taxon>
        <taxon>Stramenopiles</taxon>
        <taxon>Ochrophyta</taxon>
        <taxon>Pelagophyceae</taxon>
        <taxon>Pelagomonadales</taxon>
        <taxon>Pelagomonadaceae</taxon>
        <taxon>Aureococcus</taxon>
    </lineage>
</organism>
<dbReference type="InterPro" id="IPR000225">
    <property type="entry name" value="Armadillo"/>
</dbReference>
<dbReference type="PANTHER" id="PTHR23315">
    <property type="entry name" value="U BOX DOMAIN-CONTAINING"/>
    <property type="match status" value="1"/>
</dbReference>
<feature type="compositionally biased region" description="Acidic residues" evidence="2">
    <location>
        <begin position="394"/>
        <end position="404"/>
    </location>
</feature>
<sequence length="835" mass="90160">MEAAAAGEDFEEAMLRRKRREVELKRLQLEEQALERTLRSLTHDGDEGDARWREGEVERVSRREVAPAWGEPGRGAWAWGEATRELRGAAREPRASWRSAPDDDGHQRRRVVRAVVANGGVAPLVDLLSSTNNAETQRAAADVLRNVISSTARDDANDHEIFVPDVLDVVDDREQVREAPRVEKPEDASFAASDGASGGDDKDDRVNRLIMEEADIVQPILGLLEHPSENVRTSALGTMSELVHNSEEARAKIFQEPELLPRLLDVADERVGWSRPEVDAAEAVSVFKLMLDDELNSASARAAISARPGVVKSIVDAATQALPPDEEAVLHRLGCSVGQPIDRREVWAAREANDALVGLGREGRDAAATAVVNVIQADNDGRENGFEPPRVDDDVADDDEGDDGDFNRRRRNLAAMAAMRNLVDADVDEDALSHNGDDVLPRLQALRDAGGVDAVVDLLADRDEWGQAGARAGQESEIPNFKGSFLGRFPLAGAALTLRALVRAGDQGGAAKTPLDTVEEASEEDCVEAPPPVADEAPVEGSLRGELARTPAVPRLVSMLSRGRERPQAAVQAAGALVALVGDPGRCRGRSPSPAPNRRDRSASRSPSPVRSEASEEAPEPPEGPDWERPPGDVKGGSSANRFDQAQLKAQLKDAIDADRAATLRRIARLAELLRQEKVDLVDMIRGATVAGATSGLAQRSDDQRASGLRRRARAPRGGARRGPRAVALETRGAGRDERERVAVAGYGKAAETPRRHRHGGTTPGLVQYDVVQSDLRSLKLLQRRVRLETAAHETATHADEEVDPAAGDREGDLTTELHLLDSTLSALGEMRDVS</sequence>
<dbReference type="SMART" id="SM00185">
    <property type="entry name" value="ARM"/>
    <property type="match status" value="3"/>
</dbReference>
<dbReference type="PANTHER" id="PTHR23315:SF7">
    <property type="entry name" value="U-BOX DOMAIN-CONTAINING PROTEIN 4"/>
    <property type="match status" value="1"/>
</dbReference>
<name>A0ABR1GBP0_AURAN</name>
<feature type="region of interest" description="Disordered" evidence="2">
    <location>
        <begin position="507"/>
        <end position="546"/>
    </location>
</feature>
<feature type="region of interest" description="Disordered" evidence="2">
    <location>
        <begin position="379"/>
        <end position="405"/>
    </location>
</feature>
<feature type="region of interest" description="Disordered" evidence="2">
    <location>
        <begin position="582"/>
        <end position="640"/>
    </location>
</feature>
<dbReference type="SUPFAM" id="SSF48371">
    <property type="entry name" value="ARM repeat"/>
    <property type="match status" value="1"/>
</dbReference>
<feature type="compositionally biased region" description="Acidic residues" evidence="2">
    <location>
        <begin position="615"/>
        <end position="625"/>
    </location>
</feature>
<dbReference type="EMBL" id="JBBJCI010000035">
    <property type="protein sequence ID" value="KAK7253241.1"/>
    <property type="molecule type" value="Genomic_DNA"/>
</dbReference>
<dbReference type="Proteomes" id="UP001363151">
    <property type="component" value="Unassembled WGS sequence"/>
</dbReference>
<feature type="region of interest" description="Disordered" evidence="2">
    <location>
        <begin position="694"/>
        <end position="739"/>
    </location>
</feature>
<evidence type="ECO:0000256" key="2">
    <source>
        <dbReference type="SAM" id="MobiDB-lite"/>
    </source>
</evidence>
<feature type="compositionally biased region" description="Basic and acidic residues" evidence="2">
    <location>
        <begin position="177"/>
        <end position="187"/>
    </location>
</feature>
<gene>
    <name evidence="3" type="ORF">SO694_00001174</name>
</gene>
<protein>
    <submittedName>
        <fullName evidence="3">Uncharacterized protein</fullName>
    </submittedName>
</protein>
<evidence type="ECO:0000256" key="1">
    <source>
        <dbReference type="PROSITE-ProRule" id="PRU00259"/>
    </source>
</evidence>